<accession>A0A3B6C1B4</accession>
<dbReference type="PANTHER" id="PTHR33085">
    <property type="entry name" value="OS12G0113100 PROTEIN-RELATED"/>
    <property type="match status" value="1"/>
</dbReference>
<protein>
    <recommendedName>
        <fullName evidence="3">F-box associated domain-containing protein</fullName>
    </recommendedName>
</protein>
<dbReference type="InterPro" id="IPR012871">
    <property type="entry name" value="DUF1668_ORYSA"/>
</dbReference>
<dbReference type="Gramene" id="TraesWEE_scaffold_066578_01G000100.1">
    <property type="protein sequence ID" value="TraesWEE_scaffold_066578_01G000100.1"/>
    <property type="gene ID" value="TraesWEE_scaffold_066578_01G000100"/>
</dbReference>
<evidence type="ECO:0000313" key="2">
    <source>
        <dbReference type="Proteomes" id="UP000019116"/>
    </source>
</evidence>
<dbReference type="Gramene" id="TraesLDM2B03G00878960.1">
    <property type="protein sequence ID" value="TraesLDM2B03G00878960.1.CDS1"/>
    <property type="gene ID" value="TraesLDM2B03G00878960"/>
</dbReference>
<dbReference type="Gramene" id="TraesJUL2B03G00882030.1">
    <property type="protein sequence ID" value="TraesJUL2B03G00882030.1.CDS1"/>
    <property type="gene ID" value="TraesJUL2B03G00882030"/>
</dbReference>
<dbReference type="Proteomes" id="UP000019116">
    <property type="component" value="Chromosome 2B"/>
</dbReference>
<reference evidence="1" key="1">
    <citation type="submission" date="2018-08" db="EMBL/GenBank/DDBJ databases">
        <authorList>
            <person name="Rossello M."/>
        </authorList>
    </citation>
    <scope>NUCLEOTIDE SEQUENCE [LARGE SCALE GENOMIC DNA]</scope>
    <source>
        <strain evidence="1">cv. Chinese Spring</strain>
    </source>
</reference>
<name>A0A3B6C1B4_WHEAT</name>
<dbReference type="Gramene" id="TraesRN2B0100387400.1">
    <property type="protein sequence ID" value="TraesRN2B0100387400.1"/>
    <property type="gene ID" value="TraesRN2B0100387400"/>
</dbReference>
<dbReference type="GeneID" id="123043892"/>
<gene>
    <name evidence="1" type="primary">LOC123043892</name>
</gene>
<organism evidence="1">
    <name type="scientific">Triticum aestivum</name>
    <name type="common">Wheat</name>
    <dbReference type="NCBI Taxonomy" id="4565"/>
    <lineage>
        <taxon>Eukaryota</taxon>
        <taxon>Viridiplantae</taxon>
        <taxon>Streptophyta</taxon>
        <taxon>Embryophyta</taxon>
        <taxon>Tracheophyta</taxon>
        <taxon>Spermatophyta</taxon>
        <taxon>Magnoliopsida</taxon>
        <taxon>Liliopsida</taxon>
        <taxon>Poales</taxon>
        <taxon>Poaceae</taxon>
        <taxon>BOP clade</taxon>
        <taxon>Pooideae</taxon>
        <taxon>Triticodae</taxon>
        <taxon>Triticeae</taxon>
        <taxon>Triticinae</taxon>
        <taxon>Triticum</taxon>
    </lineage>
</organism>
<dbReference type="Gramene" id="TraesCS2B02G156000.1">
    <property type="protein sequence ID" value="TraesCS2B02G156000.1.cds1"/>
    <property type="gene ID" value="TraesCS2B02G156000"/>
</dbReference>
<dbReference type="OrthoDB" id="688194at2759"/>
<dbReference type="PaxDb" id="4565-Traes_2BS_CBB6C2F00.2"/>
<dbReference type="PANTHER" id="PTHR33085:SF125">
    <property type="entry name" value="EXPRESSED PROTEIN"/>
    <property type="match status" value="1"/>
</dbReference>
<dbReference type="OMA" id="HLFYEDS"/>
<dbReference type="STRING" id="4565.A0A3B6C1B4"/>
<reference evidence="1" key="2">
    <citation type="submission" date="2018-10" db="UniProtKB">
        <authorList>
            <consortium name="EnsemblPlants"/>
        </authorList>
    </citation>
    <scope>IDENTIFICATION</scope>
</reference>
<keyword evidence="2" id="KW-1185">Reference proteome</keyword>
<evidence type="ECO:0008006" key="3">
    <source>
        <dbReference type="Google" id="ProtNLM"/>
    </source>
</evidence>
<dbReference type="RefSeq" id="XP_044322419.1">
    <property type="nucleotide sequence ID" value="XM_044466484.1"/>
</dbReference>
<dbReference type="AlphaFoldDB" id="A0A3B6C1B4"/>
<proteinExistence type="predicted"/>
<dbReference type="EnsemblPlants" id="TraesCS2B02G156000.1">
    <property type="protein sequence ID" value="TraesCS2B02G156000.1.cds1"/>
    <property type="gene ID" value="TraesCS2B02G156000"/>
</dbReference>
<sequence length="378" mass="42378">MSRRYLNLIVHDFSSRIYSLCRIDVRKHLFYEDSEMAQRAAHPAGEKLKNIRGVLAAMGGWKRLPPPAINFQASPSIVNKTSVHLFALLGGESNILYSDNNCQTTLCNIDLKIVDPFAPPNSCKSANAISLPITQAHLEPPSLYVLDLPSTPRTACSFEVLSLRENKPALPREWSWEILPLPPFFCNRKIAPDLYSYAVVNGSTICISSLNQTIGTYTFDTVSKEWSQAARWALPFFGKAEFVPELNLWFGLSACNPFSSLCAVDLSGVDSGQSAKLQHTWDYLDLPEDEPWLPSQLHLFNLGLGKFCVATFFGTELRTCDMSPYSTDSDYEDTYGREFAVFTGLEVKRRNDGEGPLQLIRHMSKRFSIGSRNIECVL</sequence>
<dbReference type="Gramene" id="TraesARI2B03G00888340.1">
    <property type="protein sequence ID" value="TraesARI2B03G00888340.1.CDS1"/>
    <property type="gene ID" value="TraesARI2B03G00888340"/>
</dbReference>
<dbReference type="Pfam" id="PF07893">
    <property type="entry name" value="DUF1668"/>
    <property type="match status" value="1"/>
</dbReference>
<dbReference type="Gramene" id="TraesCS2B03G0378400.1">
    <property type="protein sequence ID" value="TraesCS2B03G0378400.1.CDS1"/>
    <property type="gene ID" value="TraesCS2B03G0378400"/>
</dbReference>
<evidence type="ECO:0000313" key="1">
    <source>
        <dbReference type="EnsemblPlants" id="TraesCS2B02G156000.1.cds1"/>
    </source>
</evidence>